<feature type="compositionally biased region" description="Polar residues" evidence="1">
    <location>
        <begin position="13"/>
        <end position="24"/>
    </location>
</feature>
<dbReference type="Gene3D" id="3.90.70.10">
    <property type="entry name" value="Cysteine proteinases"/>
    <property type="match status" value="1"/>
</dbReference>
<dbReference type="CDD" id="cd02257">
    <property type="entry name" value="Peptidase_C19"/>
    <property type="match status" value="1"/>
</dbReference>
<evidence type="ECO:0000259" key="2">
    <source>
        <dbReference type="PROSITE" id="PS50206"/>
    </source>
</evidence>
<dbReference type="InterPro" id="IPR050164">
    <property type="entry name" value="Peptidase_C19"/>
</dbReference>
<dbReference type="SUPFAM" id="SSF52821">
    <property type="entry name" value="Rhodanese/Cell cycle control phosphatase"/>
    <property type="match status" value="1"/>
</dbReference>
<dbReference type="Gene3D" id="3.40.250.10">
    <property type="entry name" value="Rhodanese-like domain"/>
    <property type="match status" value="1"/>
</dbReference>
<feature type="region of interest" description="Disordered" evidence="1">
    <location>
        <begin position="328"/>
        <end position="348"/>
    </location>
</feature>
<proteinExistence type="predicted"/>
<dbReference type="InterPro" id="IPR038765">
    <property type="entry name" value="Papain-like_cys_pep_sf"/>
</dbReference>
<dbReference type="InterPro" id="IPR001394">
    <property type="entry name" value="Peptidase_C19_UCH"/>
</dbReference>
<dbReference type="PROSITE" id="PS50235">
    <property type="entry name" value="USP_3"/>
    <property type="match status" value="1"/>
</dbReference>
<dbReference type="OrthoDB" id="292964at2759"/>
<sequence>MSPVASNGPPHTRASSINGGASVNAVNGMKPNRVDGLKGANRVYLHLDDLSAATPNVDMNWPIRRLLQEGELLAKQADTHLDFRRPDVALQEYLKASTIAVNLVPSHKDYPSLHTDRGELHRLYKGLTKRINAQHEKFAEVKQVIKENNARNGVKPTLQTGSAQTGANGVLNGHARTPSTQNPLPNGSATASNGTPKKKPPVQPKPDALHGNAITSTSGNNIPHADLATRFAMLRTPEPKQDPRIRTQPISIPGLTGSTTSPTQSNYTTINRPAGPRDLPSVPRTMPRSNALPLGVDIPSMPKPPAAVYDSPIRGPETISANLLSSRSSSYRNSGREDAAPPISTVGPTPILVDNRPDYFAFAQPAHTSGDEAYYRKQNNTPAPVLSDSPTVTAEELVELLAKSSQSFRILLVDLRSREEFDTGHIMSQFIICVEPITLKTGISGEQLADSMVIAPDLEQNLYDQRHEFDLIVIYDQSSESFEVSKSGVNETEKTINDFVSAVFDYGYEKRTKRRPKLLSGGIDAWVDLLGPNSLKHSVDGPTLDAGSRNGLKPSRPLSRTLVARARNLPIKRRRTYSSRPLTKEEEIKWDSALREESVQSPATPADSPAEDLIYARTTEDFFRRYPELPAIQESMVKPVSTSSLPQTYQNEFASVVPRPPARPPPALPRQRSSGISERGPIATYAHSNGDSITQTRVVPGLTGLHNPNNLCYFNSAIQILSATPFLRELLLNHQHPPPVRIPRKDGESSDPLQLMVRSLGNLLGHMWSGQYDYVTPNTLRKYVNSLHAGRQTDSRVRDRAFGGPARQHDSMEFFHFLIDILMDEMNPRRNIAEWALASQVEIDKFNAEPSILWASNQFRKNWMYNKASELADKTDLIEMSLIRCNKCGAERRNWQDTPLKFVLVEEKPKIQRLADALTKDLGAKTAEELEFGCESCGKLNPDGSAVLPPPGQKTATGYRYQVWLPDYLWINLNRYTNKMDKLETVFTFPEYGLDLTPTFPPDNPASTHPLPRQQTGPFLYDVYAVIQHGGKSIAHGHYWTLQKNFDKPRTVNGSPGAGAWHKYNDETVTPASFADTQTSNTSGIFLVRQGAYKRAL</sequence>
<dbReference type="Gene3D" id="1.20.58.80">
    <property type="entry name" value="Phosphotransferase system, lactose/cellobiose-type IIA subunit"/>
    <property type="match status" value="1"/>
</dbReference>
<dbReference type="GO" id="GO:0004843">
    <property type="term" value="F:cysteine-type deubiquitinase activity"/>
    <property type="evidence" value="ECO:0007669"/>
    <property type="project" value="InterPro"/>
</dbReference>
<feature type="compositionally biased region" description="Polar residues" evidence="1">
    <location>
        <begin position="157"/>
        <end position="167"/>
    </location>
</feature>
<feature type="region of interest" description="Disordered" evidence="1">
    <location>
        <begin position="150"/>
        <end position="223"/>
    </location>
</feature>
<dbReference type="GO" id="GO:0005634">
    <property type="term" value="C:nucleus"/>
    <property type="evidence" value="ECO:0007669"/>
    <property type="project" value="TreeGrafter"/>
</dbReference>
<feature type="region of interest" description="Disordered" evidence="1">
    <location>
        <begin position="593"/>
        <end position="612"/>
    </location>
</feature>
<evidence type="ECO:0000313" key="4">
    <source>
        <dbReference type="EMBL" id="PMD15851.1"/>
    </source>
</evidence>
<feature type="region of interest" description="Disordered" evidence="1">
    <location>
        <begin position="1"/>
        <end position="24"/>
    </location>
</feature>
<dbReference type="GO" id="GO:0016579">
    <property type="term" value="P:protein deubiquitination"/>
    <property type="evidence" value="ECO:0007669"/>
    <property type="project" value="InterPro"/>
</dbReference>
<dbReference type="GO" id="GO:0005829">
    <property type="term" value="C:cytosol"/>
    <property type="evidence" value="ECO:0007669"/>
    <property type="project" value="TreeGrafter"/>
</dbReference>
<feature type="region of interest" description="Disordered" evidence="1">
    <location>
        <begin position="239"/>
        <end position="286"/>
    </location>
</feature>
<dbReference type="PANTHER" id="PTHR24006">
    <property type="entry name" value="UBIQUITIN CARBOXYL-TERMINAL HYDROLASE"/>
    <property type="match status" value="1"/>
</dbReference>
<dbReference type="InterPro" id="IPR001763">
    <property type="entry name" value="Rhodanese-like_dom"/>
</dbReference>
<dbReference type="Proteomes" id="UP000235672">
    <property type="component" value="Unassembled WGS sequence"/>
</dbReference>
<dbReference type="Pfam" id="PF00443">
    <property type="entry name" value="UCH"/>
    <property type="match status" value="1"/>
</dbReference>
<dbReference type="InterPro" id="IPR036873">
    <property type="entry name" value="Rhodanese-like_dom_sf"/>
</dbReference>
<dbReference type="InterPro" id="IPR028889">
    <property type="entry name" value="USP"/>
</dbReference>
<gene>
    <name evidence="4" type="ORF">NA56DRAFT_608414</name>
</gene>
<dbReference type="PROSITE" id="PS50206">
    <property type="entry name" value="RHODANESE_3"/>
    <property type="match status" value="1"/>
</dbReference>
<reference evidence="4 5" key="1">
    <citation type="submission" date="2016-05" db="EMBL/GenBank/DDBJ databases">
        <title>A degradative enzymes factory behind the ericoid mycorrhizal symbiosis.</title>
        <authorList>
            <consortium name="DOE Joint Genome Institute"/>
            <person name="Martino E."/>
            <person name="Morin E."/>
            <person name="Grelet G."/>
            <person name="Kuo A."/>
            <person name="Kohler A."/>
            <person name="Daghino S."/>
            <person name="Barry K."/>
            <person name="Choi C."/>
            <person name="Cichocki N."/>
            <person name="Clum A."/>
            <person name="Copeland A."/>
            <person name="Hainaut M."/>
            <person name="Haridas S."/>
            <person name="Labutti K."/>
            <person name="Lindquist E."/>
            <person name="Lipzen A."/>
            <person name="Khouja H.-R."/>
            <person name="Murat C."/>
            <person name="Ohm R."/>
            <person name="Olson A."/>
            <person name="Spatafora J."/>
            <person name="Veneault-Fourrey C."/>
            <person name="Henrissat B."/>
            <person name="Grigoriev I."/>
            <person name="Martin F."/>
            <person name="Perotto S."/>
        </authorList>
    </citation>
    <scope>NUCLEOTIDE SEQUENCE [LARGE SCALE GENOMIC DNA]</scope>
    <source>
        <strain evidence="4 5">UAMH 7357</strain>
    </source>
</reference>
<feature type="compositionally biased region" description="Polar residues" evidence="1">
    <location>
        <begin position="256"/>
        <end position="271"/>
    </location>
</feature>
<name>A0A2J6PP95_9HELO</name>
<evidence type="ECO:0000256" key="1">
    <source>
        <dbReference type="SAM" id="MobiDB-lite"/>
    </source>
</evidence>
<dbReference type="Pfam" id="PF00581">
    <property type="entry name" value="Rhodanese"/>
    <property type="match status" value="1"/>
</dbReference>
<dbReference type="EMBL" id="KZ613510">
    <property type="protein sequence ID" value="PMD15851.1"/>
    <property type="molecule type" value="Genomic_DNA"/>
</dbReference>
<dbReference type="STRING" id="1745343.A0A2J6PP95"/>
<feature type="compositionally biased region" description="Polar residues" evidence="1">
    <location>
        <begin position="177"/>
        <end position="195"/>
    </location>
</feature>
<feature type="region of interest" description="Disordered" evidence="1">
    <location>
        <begin position="656"/>
        <end position="689"/>
    </location>
</feature>
<feature type="domain" description="Rhodanese" evidence="2">
    <location>
        <begin position="406"/>
        <end position="535"/>
    </location>
</feature>
<dbReference type="SMART" id="SM00450">
    <property type="entry name" value="RHOD"/>
    <property type="match status" value="1"/>
</dbReference>
<feature type="domain" description="USP" evidence="3">
    <location>
        <begin position="703"/>
        <end position="1092"/>
    </location>
</feature>
<evidence type="ECO:0000313" key="5">
    <source>
        <dbReference type="Proteomes" id="UP000235672"/>
    </source>
</evidence>
<protein>
    <submittedName>
        <fullName evidence="4">Cysteine proteinase</fullName>
    </submittedName>
</protein>
<organism evidence="4 5">
    <name type="scientific">Hyaloscypha hepaticicola</name>
    <dbReference type="NCBI Taxonomy" id="2082293"/>
    <lineage>
        <taxon>Eukaryota</taxon>
        <taxon>Fungi</taxon>
        <taxon>Dikarya</taxon>
        <taxon>Ascomycota</taxon>
        <taxon>Pezizomycotina</taxon>
        <taxon>Leotiomycetes</taxon>
        <taxon>Helotiales</taxon>
        <taxon>Hyaloscyphaceae</taxon>
        <taxon>Hyaloscypha</taxon>
    </lineage>
</organism>
<feature type="compositionally biased region" description="Pro residues" evidence="1">
    <location>
        <begin position="658"/>
        <end position="668"/>
    </location>
</feature>
<accession>A0A2J6PP95</accession>
<dbReference type="AlphaFoldDB" id="A0A2J6PP95"/>
<dbReference type="SUPFAM" id="SSF54001">
    <property type="entry name" value="Cysteine proteinases"/>
    <property type="match status" value="1"/>
</dbReference>
<evidence type="ECO:0000259" key="3">
    <source>
        <dbReference type="PROSITE" id="PS50235"/>
    </source>
</evidence>
<keyword evidence="5" id="KW-1185">Reference proteome</keyword>